<protein>
    <submittedName>
        <fullName evidence="1">Uncharacterized protein</fullName>
    </submittedName>
</protein>
<reference evidence="1 2" key="1">
    <citation type="submission" date="2020-03" db="EMBL/GenBank/DDBJ databases">
        <title>Propioniciclava sp. nov., isolated from Hydrophilus acuminatus.</title>
        <authorList>
            <person name="Hyun D.-W."/>
            <person name="Bae J.-W."/>
        </authorList>
    </citation>
    <scope>NUCLEOTIDE SEQUENCE [LARGE SCALE GENOMIC DNA]</scope>
    <source>
        <strain evidence="1 2">HDW11</strain>
    </source>
</reference>
<evidence type="ECO:0000313" key="1">
    <source>
        <dbReference type="EMBL" id="QIK73364.1"/>
    </source>
</evidence>
<evidence type="ECO:0000313" key="2">
    <source>
        <dbReference type="Proteomes" id="UP000501058"/>
    </source>
</evidence>
<dbReference type="RefSeq" id="WP_166234433.1">
    <property type="nucleotide sequence ID" value="NZ_CP049865.1"/>
</dbReference>
<dbReference type="KEGG" id="prv:G7070_15205"/>
<accession>A0A6G7Y8Z4</accession>
<proteinExistence type="predicted"/>
<dbReference type="EMBL" id="CP049865">
    <property type="protein sequence ID" value="QIK73364.1"/>
    <property type="molecule type" value="Genomic_DNA"/>
</dbReference>
<dbReference type="Proteomes" id="UP000501058">
    <property type="component" value="Chromosome"/>
</dbReference>
<gene>
    <name evidence="1" type="ORF">G7070_15205</name>
</gene>
<name>A0A6G7Y8Z4_9ACTN</name>
<keyword evidence="2" id="KW-1185">Reference proteome</keyword>
<sequence length="54" mass="5753">MFNVLDVTTLGHNLATSALPTAPALQGGWEAGPLRAGASRVLRAWARRLDPQAR</sequence>
<dbReference type="AlphaFoldDB" id="A0A6G7Y8Z4"/>
<organism evidence="1 2">
    <name type="scientific">Propioniciclava coleopterorum</name>
    <dbReference type="NCBI Taxonomy" id="2714937"/>
    <lineage>
        <taxon>Bacteria</taxon>
        <taxon>Bacillati</taxon>
        <taxon>Actinomycetota</taxon>
        <taxon>Actinomycetes</taxon>
        <taxon>Propionibacteriales</taxon>
        <taxon>Propionibacteriaceae</taxon>
        <taxon>Propioniciclava</taxon>
    </lineage>
</organism>